<feature type="transmembrane region" description="Helical" evidence="1">
    <location>
        <begin position="40"/>
        <end position="58"/>
    </location>
</feature>
<dbReference type="RefSeq" id="WP_093407470.1">
    <property type="nucleotide sequence ID" value="NZ_FOVL01000006.1"/>
</dbReference>
<keyword evidence="1" id="KW-0472">Membrane</keyword>
<name>A0A1I4ZHV2_9FLAO</name>
<feature type="transmembrane region" description="Helical" evidence="1">
    <location>
        <begin position="9"/>
        <end position="28"/>
    </location>
</feature>
<feature type="transmembrane region" description="Helical" evidence="1">
    <location>
        <begin position="104"/>
        <end position="124"/>
    </location>
</feature>
<feature type="transmembrane region" description="Helical" evidence="1">
    <location>
        <begin position="136"/>
        <end position="155"/>
    </location>
</feature>
<gene>
    <name evidence="2" type="ORF">SAMN05660413_01348</name>
</gene>
<dbReference type="AlphaFoldDB" id="A0A1I4ZHV2"/>
<protein>
    <recommendedName>
        <fullName evidence="4">Cytochrome C and Quinol oxidase polypeptide I</fullName>
    </recommendedName>
</protein>
<evidence type="ECO:0000256" key="1">
    <source>
        <dbReference type="SAM" id="Phobius"/>
    </source>
</evidence>
<evidence type="ECO:0008006" key="4">
    <source>
        <dbReference type="Google" id="ProtNLM"/>
    </source>
</evidence>
<keyword evidence="3" id="KW-1185">Reference proteome</keyword>
<organism evidence="2 3">
    <name type="scientific">Salegentibacter flavus</name>
    <dbReference type="NCBI Taxonomy" id="287099"/>
    <lineage>
        <taxon>Bacteria</taxon>
        <taxon>Pseudomonadati</taxon>
        <taxon>Bacteroidota</taxon>
        <taxon>Flavobacteriia</taxon>
        <taxon>Flavobacteriales</taxon>
        <taxon>Flavobacteriaceae</taxon>
        <taxon>Salegentibacter</taxon>
    </lineage>
</organism>
<evidence type="ECO:0000313" key="2">
    <source>
        <dbReference type="EMBL" id="SFN49778.1"/>
    </source>
</evidence>
<keyword evidence="1" id="KW-1133">Transmembrane helix</keyword>
<sequence length="156" mass="18333">MDKAYKNSGYFMLLLIPLVILGFYKTYFSQFPDFNEKITMFHHLHAAIASVWILTLIIQPLLIRHRRYKIHKMIGKISYIIFPVLILSFIPMMLRIIYSDHPVNLFFPIADCTLLILFYSLAVYNRKNTPKHMRYMIGAAIVFLGPTFGRIAPYIK</sequence>
<dbReference type="OrthoDB" id="822156at2"/>
<proteinExistence type="predicted"/>
<dbReference type="EMBL" id="FOVL01000006">
    <property type="protein sequence ID" value="SFN49778.1"/>
    <property type="molecule type" value="Genomic_DNA"/>
</dbReference>
<keyword evidence="1" id="KW-0812">Transmembrane</keyword>
<dbReference type="STRING" id="287099.SAMN05660413_01348"/>
<reference evidence="2 3" key="1">
    <citation type="submission" date="2016-10" db="EMBL/GenBank/DDBJ databases">
        <authorList>
            <person name="de Groot N.N."/>
        </authorList>
    </citation>
    <scope>NUCLEOTIDE SEQUENCE [LARGE SCALE GENOMIC DNA]</scope>
    <source>
        <strain evidence="2 3">DSM 17794</strain>
    </source>
</reference>
<feature type="transmembrane region" description="Helical" evidence="1">
    <location>
        <begin position="79"/>
        <end position="98"/>
    </location>
</feature>
<evidence type="ECO:0000313" key="3">
    <source>
        <dbReference type="Proteomes" id="UP000199153"/>
    </source>
</evidence>
<accession>A0A1I4ZHV2</accession>
<dbReference type="Proteomes" id="UP000199153">
    <property type="component" value="Unassembled WGS sequence"/>
</dbReference>